<comment type="similarity">
    <text evidence="1">Belongs to the shaker potassium channel beta subunit family.</text>
</comment>
<dbReference type="Pfam" id="PF00248">
    <property type="entry name" value="Aldo_ket_red"/>
    <property type="match status" value="1"/>
</dbReference>
<evidence type="ECO:0000256" key="1">
    <source>
        <dbReference type="ARBA" id="ARBA00006515"/>
    </source>
</evidence>
<dbReference type="Gene3D" id="3.20.20.100">
    <property type="entry name" value="NADP-dependent oxidoreductase domain"/>
    <property type="match status" value="1"/>
</dbReference>
<keyword evidence="2" id="KW-0521">NADP</keyword>
<dbReference type="InterPro" id="IPR036812">
    <property type="entry name" value="NAD(P)_OxRdtase_dom_sf"/>
</dbReference>
<reference evidence="6" key="1">
    <citation type="journal article" date="2019" name="Int. J. Syst. Evol. Microbiol.">
        <title>The Global Catalogue of Microorganisms (GCM) 10K type strain sequencing project: providing services to taxonomists for standard genome sequencing and annotation.</title>
        <authorList>
            <consortium name="The Broad Institute Genomics Platform"/>
            <consortium name="The Broad Institute Genome Sequencing Center for Infectious Disease"/>
            <person name="Wu L."/>
            <person name="Ma J."/>
        </authorList>
    </citation>
    <scope>NUCLEOTIDE SEQUENCE [LARGE SCALE GENOMIC DNA]</scope>
    <source>
        <strain evidence="6">CCM 8932</strain>
    </source>
</reference>
<evidence type="ECO:0000313" key="5">
    <source>
        <dbReference type="EMBL" id="MFC6163483.1"/>
    </source>
</evidence>
<evidence type="ECO:0000256" key="2">
    <source>
        <dbReference type="ARBA" id="ARBA00022857"/>
    </source>
</evidence>
<accession>A0ABW1R120</accession>
<dbReference type="PANTHER" id="PTHR43150:SF4">
    <property type="entry name" value="L-GLYCERALDEHYDE 3-PHOSPHATE REDUCTASE"/>
    <property type="match status" value="1"/>
</dbReference>
<evidence type="ECO:0000256" key="3">
    <source>
        <dbReference type="ARBA" id="ARBA00023002"/>
    </source>
</evidence>
<dbReference type="EMBL" id="JBHSSD010000009">
    <property type="protein sequence ID" value="MFC6163483.1"/>
    <property type="molecule type" value="Genomic_DNA"/>
</dbReference>
<name>A0ABW1R120_9LACO</name>
<protein>
    <submittedName>
        <fullName evidence="5">Aldo/keto reductase</fullName>
    </submittedName>
</protein>
<evidence type="ECO:0000313" key="6">
    <source>
        <dbReference type="Proteomes" id="UP001596253"/>
    </source>
</evidence>
<comment type="caution">
    <text evidence="5">The sequence shown here is derived from an EMBL/GenBank/DDBJ whole genome shotgun (WGS) entry which is preliminary data.</text>
</comment>
<dbReference type="PANTHER" id="PTHR43150">
    <property type="entry name" value="HYPERKINETIC, ISOFORM M"/>
    <property type="match status" value="1"/>
</dbReference>
<proteinExistence type="inferred from homology"/>
<gene>
    <name evidence="5" type="ORF">ACFP3T_02215</name>
</gene>
<dbReference type="RefSeq" id="WP_137638928.1">
    <property type="nucleotide sequence ID" value="NZ_BJDK01000001.1"/>
</dbReference>
<keyword evidence="3" id="KW-0560">Oxidoreductase</keyword>
<evidence type="ECO:0000259" key="4">
    <source>
        <dbReference type="Pfam" id="PF00248"/>
    </source>
</evidence>
<dbReference type="InterPro" id="IPR023210">
    <property type="entry name" value="NADP_OxRdtase_dom"/>
</dbReference>
<dbReference type="CDD" id="cd19089">
    <property type="entry name" value="AKR_AKR14A1_2"/>
    <property type="match status" value="1"/>
</dbReference>
<keyword evidence="6" id="KW-1185">Reference proteome</keyword>
<dbReference type="Proteomes" id="UP001596253">
    <property type="component" value="Unassembled WGS sequence"/>
</dbReference>
<dbReference type="SUPFAM" id="SSF51430">
    <property type="entry name" value="NAD(P)-linked oxidoreductase"/>
    <property type="match status" value="1"/>
</dbReference>
<dbReference type="InterPro" id="IPR005399">
    <property type="entry name" value="K_chnl_volt-dep_bsu_KCNAB-rel"/>
</dbReference>
<sequence>MTFTAAETRYDNLPIRRVGKTGLQLPAISLGLWRNFGDEAPLANSRKVVLDAFDHGIFSFDLADNYGPSKGSAEQTFAQILKSDLMPYRNELVITTKAGYPAWPGPYGAFGSRKTLIGALDRSLKRMNLDYVDIFYSHRPDPNIDLQETAQALDLLVRQGKALYVGISNYDQAQTAEMVSYFEDMHTPFTVNQYSYNMLNRQAETNGLLDYLGQHQAGLVAYGPLAEGLLTDHYLGGIPADFPIHRTNKYLFDQGTDVVVKQLNALNAIAQQRGQSLAQMALAWLLRSKTVASVIIGTTSVEHLHDDLAATDQLAFSADEVAAIKQILN</sequence>
<organism evidence="5 6">
    <name type="scientific">Lactiplantibacillus dongliensis</name>
    <dbReference type="NCBI Taxonomy" id="2559919"/>
    <lineage>
        <taxon>Bacteria</taxon>
        <taxon>Bacillati</taxon>
        <taxon>Bacillota</taxon>
        <taxon>Bacilli</taxon>
        <taxon>Lactobacillales</taxon>
        <taxon>Lactobacillaceae</taxon>
        <taxon>Lactiplantibacillus</taxon>
    </lineage>
</organism>
<feature type="domain" description="NADP-dependent oxidoreductase" evidence="4">
    <location>
        <begin position="28"/>
        <end position="328"/>
    </location>
</feature>